<evidence type="ECO:0000313" key="4">
    <source>
        <dbReference type="Proteomes" id="UP000823886"/>
    </source>
</evidence>
<dbReference type="GO" id="GO:0019450">
    <property type="term" value="P:L-cysteine catabolic process to pyruvate"/>
    <property type="evidence" value="ECO:0007669"/>
    <property type="project" value="TreeGrafter"/>
</dbReference>
<accession>A0A9D2PS56</accession>
<reference evidence="3" key="2">
    <citation type="submission" date="2021-04" db="EMBL/GenBank/DDBJ databases">
        <authorList>
            <person name="Gilroy R."/>
        </authorList>
    </citation>
    <scope>NUCLEOTIDE SEQUENCE</scope>
    <source>
        <strain evidence="3">ChiBcec2-3848</strain>
    </source>
</reference>
<comment type="similarity">
    <text evidence="1">Belongs to the UPF0597 family.</text>
</comment>
<sequence>MNTEERQMDYLSILHRETALALGCTEPAAAALAAAYAAKALAEPVSEAQVSVSQYILKNGMNVGIPGTSMSGLAIACAMGLESRMPEKELMVLSGLSEKQKQEAKELVEKKKIRILLCETEEKIYIKVKVRSAAHTACAILAGNHKNLVLLERDGEILYQKECAAAQGGHKEQGQEPYEITLKDIVRFVQEISAEKLVFLKEILRVNEEIAKEGISGAYGLKVGKNLLSGGKNGLIGADVANYAAAMTAAAADARMSGCSLPVMSAAGSGNQGLTATVPIAAAGKKLGIAEEKILKAAALSILLTVHTKHYLGRLSVLCGCSISAAMGAGCGILFMLDGTYEQMCQTVSTLVADISGVVCDGAKPGCALKIATAVDSAVRAANMALNGDGADSRDGIVCQDVEETLENLGLLGNAGMAEANPLILQMMLQKQNG</sequence>
<dbReference type="HAMAP" id="MF_01845">
    <property type="entry name" value="UPF0597"/>
    <property type="match status" value="1"/>
</dbReference>
<dbReference type="Pfam" id="PF03313">
    <property type="entry name" value="SDH_alpha"/>
    <property type="match status" value="1"/>
</dbReference>
<keyword evidence="3" id="KW-0456">Lyase</keyword>
<comment type="caution">
    <text evidence="3">The sequence shown here is derived from an EMBL/GenBank/DDBJ whole genome shotgun (WGS) entry which is preliminary data.</text>
</comment>
<protein>
    <recommendedName>
        <fullName evidence="1">UPF0597 protein H9753_14140</fullName>
    </recommendedName>
</protein>
<name>A0A9D2PS56_9FIRM</name>
<dbReference type="GO" id="GO:0080146">
    <property type="term" value="F:L-cysteine desulfhydrase activity"/>
    <property type="evidence" value="ECO:0007669"/>
    <property type="project" value="TreeGrafter"/>
</dbReference>
<evidence type="ECO:0000313" key="3">
    <source>
        <dbReference type="EMBL" id="HJC64731.1"/>
    </source>
</evidence>
<evidence type="ECO:0000256" key="1">
    <source>
        <dbReference type="HAMAP-Rule" id="MF_01845"/>
    </source>
</evidence>
<feature type="domain" description="Serine dehydratase-like alpha subunit" evidence="2">
    <location>
        <begin position="88"/>
        <end position="425"/>
    </location>
</feature>
<reference evidence="3" key="1">
    <citation type="journal article" date="2021" name="PeerJ">
        <title>Extensive microbial diversity within the chicken gut microbiome revealed by metagenomics and culture.</title>
        <authorList>
            <person name="Gilroy R."/>
            <person name="Ravi A."/>
            <person name="Getino M."/>
            <person name="Pursley I."/>
            <person name="Horton D.L."/>
            <person name="Alikhan N.F."/>
            <person name="Baker D."/>
            <person name="Gharbi K."/>
            <person name="Hall N."/>
            <person name="Watson M."/>
            <person name="Adriaenssens E.M."/>
            <person name="Foster-Nyarko E."/>
            <person name="Jarju S."/>
            <person name="Secka A."/>
            <person name="Antonio M."/>
            <person name="Oren A."/>
            <person name="Chaudhuri R.R."/>
            <person name="La Ragione R."/>
            <person name="Hildebrand F."/>
            <person name="Pallen M.J."/>
        </authorList>
    </citation>
    <scope>NUCLEOTIDE SEQUENCE</scope>
    <source>
        <strain evidence="3">ChiBcec2-3848</strain>
    </source>
</reference>
<dbReference type="EMBL" id="DWVZ01000199">
    <property type="protein sequence ID" value="HJC64731.1"/>
    <property type="molecule type" value="Genomic_DNA"/>
</dbReference>
<dbReference type="PIRSF" id="PIRSF006054">
    <property type="entry name" value="UCP006054"/>
    <property type="match status" value="1"/>
</dbReference>
<evidence type="ECO:0000259" key="2">
    <source>
        <dbReference type="Pfam" id="PF03313"/>
    </source>
</evidence>
<dbReference type="PANTHER" id="PTHR30501">
    <property type="entry name" value="UPF0597 PROTEIN YHAM"/>
    <property type="match status" value="1"/>
</dbReference>
<dbReference type="AlphaFoldDB" id="A0A9D2PS56"/>
<dbReference type="Proteomes" id="UP000823886">
    <property type="component" value="Unassembled WGS sequence"/>
</dbReference>
<dbReference type="PANTHER" id="PTHR30501:SF2">
    <property type="entry name" value="UPF0597 PROTEIN YHAM"/>
    <property type="match status" value="1"/>
</dbReference>
<dbReference type="InterPro" id="IPR005130">
    <property type="entry name" value="Ser_deHydtase-like_asu"/>
</dbReference>
<proteinExistence type="inferred from homology"/>
<dbReference type="InterPro" id="IPR021144">
    <property type="entry name" value="UPF0597"/>
</dbReference>
<gene>
    <name evidence="3" type="ORF">H9753_14140</name>
</gene>
<organism evidence="3 4">
    <name type="scientific">Candidatus Blautia merdavium</name>
    <dbReference type="NCBI Taxonomy" id="2838494"/>
    <lineage>
        <taxon>Bacteria</taxon>
        <taxon>Bacillati</taxon>
        <taxon>Bacillota</taxon>
        <taxon>Clostridia</taxon>
        <taxon>Lachnospirales</taxon>
        <taxon>Lachnospiraceae</taxon>
        <taxon>Blautia</taxon>
    </lineage>
</organism>